<organism evidence="1 2">
    <name type="scientific">Streptomyces graminofaciens</name>
    <dbReference type="NCBI Taxonomy" id="68212"/>
    <lineage>
        <taxon>Bacteria</taxon>
        <taxon>Bacillati</taxon>
        <taxon>Actinomycetota</taxon>
        <taxon>Actinomycetes</taxon>
        <taxon>Kitasatosporales</taxon>
        <taxon>Streptomycetaceae</taxon>
        <taxon>Streptomyces</taxon>
    </lineage>
</organism>
<proteinExistence type="predicted"/>
<reference evidence="1 2" key="1">
    <citation type="journal article" date="2010" name="ChemBioChem">
        <title>Cloning and characterization of the biosynthetic gene cluster of 16-membered macrolide antibiotic FD-891: involvement of a dual functional cytochrome P450 monooxygenase catalyzing epoxidation and hydroxylation.</title>
        <authorList>
            <person name="Kudo F."/>
            <person name="Motegi A."/>
            <person name="Mizoue K."/>
            <person name="Eguchi T."/>
        </authorList>
    </citation>
    <scope>NUCLEOTIDE SEQUENCE [LARGE SCALE GENOMIC DNA]</scope>
    <source>
        <strain evidence="1 2">A-8890</strain>
    </source>
</reference>
<evidence type="ECO:0000313" key="1">
    <source>
        <dbReference type="EMBL" id="BBC36473.1"/>
    </source>
</evidence>
<evidence type="ECO:0000313" key="2">
    <source>
        <dbReference type="Proteomes" id="UP001321542"/>
    </source>
</evidence>
<dbReference type="Proteomes" id="UP001321542">
    <property type="component" value="Chromosome"/>
</dbReference>
<protein>
    <submittedName>
        <fullName evidence="1">Uncharacterized protein</fullName>
    </submittedName>
</protein>
<dbReference type="RefSeq" id="WP_286256727.1">
    <property type="nucleotide sequence ID" value="NZ_AP018448.1"/>
</dbReference>
<keyword evidence="2" id="KW-1185">Reference proteome</keyword>
<accession>A0ABM7FJQ3</accession>
<reference evidence="1 2" key="2">
    <citation type="journal article" date="2023" name="ChemBioChem">
        <title>Acyltransferase Domain Exchange between Two Independent Type I Polyketide Synthases in the Same Producer Strain of Macrolide Antibiotics.</title>
        <authorList>
            <person name="Kudo F."/>
            <person name="Kishikawa K."/>
            <person name="Tsuboi K."/>
            <person name="Kido T."/>
            <person name="Usui T."/>
            <person name="Hashimoto J."/>
            <person name="Shin-Ya K."/>
            <person name="Miyanaga A."/>
            <person name="Eguchi T."/>
        </authorList>
    </citation>
    <scope>NUCLEOTIDE SEQUENCE [LARGE SCALE GENOMIC DNA]</scope>
    <source>
        <strain evidence="1 2">A-8890</strain>
    </source>
</reference>
<dbReference type="EMBL" id="AP018448">
    <property type="protein sequence ID" value="BBC36473.1"/>
    <property type="molecule type" value="Genomic_DNA"/>
</dbReference>
<gene>
    <name evidence="1" type="ORF">SGFS_077670</name>
</gene>
<name>A0ABM7FJQ3_9ACTN</name>
<sequence length="246" mass="28319">MHILEDPSELSARARDFLHRSGRRQRPSRFEVPIELWRARDRHGVLVPAPMDLVVRCEGFERRFGGLRYEVRRSLVVDGERWERAYGWEYDHMGVDTRAWQDPGGEGWYFEWIGERVSKPCRDLLHTDGSVGTDVDGGSPYLRVAPSIPHLIESHALTDGVATWRPWPMGGAVARAVELLDGLREVPEASWDSSRWRLSETIAVRDYDSWHRERPSRHVCVWSRDETGHRQVRDALDSSSVPSAGR</sequence>